<organism evidence="1">
    <name type="scientific">marine sediment metagenome</name>
    <dbReference type="NCBI Taxonomy" id="412755"/>
    <lineage>
        <taxon>unclassified sequences</taxon>
        <taxon>metagenomes</taxon>
        <taxon>ecological metagenomes</taxon>
    </lineage>
</organism>
<comment type="caution">
    <text evidence="1">The sequence shown here is derived from an EMBL/GenBank/DDBJ whole genome shotgun (WGS) entry which is preliminary data.</text>
</comment>
<sequence length="98" mass="11321">MTPRELAEPSANWSRIAVKKGKGDFRVRTNWLDALVPRVHEYMLQSLCHTLPPRITLFLEKRYVEWSRLACPGVPCQKLPWPLDRGCIGRRGPATPQR</sequence>
<protein>
    <submittedName>
        <fullName evidence="1">Uncharacterized protein</fullName>
    </submittedName>
</protein>
<gene>
    <name evidence="1" type="ORF">LCGC14_0965640</name>
</gene>
<proteinExistence type="predicted"/>
<accession>A0A0F9QWD9</accession>
<reference evidence="1" key="1">
    <citation type="journal article" date="2015" name="Nature">
        <title>Complex archaea that bridge the gap between prokaryotes and eukaryotes.</title>
        <authorList>
            <person name="Spang A."/>
            <person name="Saw J.H."/>
            <person name="Jorgensen S.L."/>
            <person name="Zaremba-Niedzwiedzka K."/>
            <person name="Martijn J."/>
            <person name="Lind A.E."/>
            <person name="van Eijk R."/>
            <person name="Schleper C."/>
            <person name="Guy L."/>
            <person name="Ettema T.J."/>
        </authorList>
    </citation>
    <scope>NUCLEOTIDE SEQUENCE</scope>
</reference>
<dbReference type="AlphaFoldDB" id="A0A0F9QWD9"/>
<dbReference type="EMBL" id="LAZR01003518">
    <property type="protein sequence ID" value="KKN17456.1"/>
    <property type="molecule type" value="Genomic_DNA"/>
</dbReference>
<evidence type="ECO:0000313" key="1">
    <source>
        <dbReference type="EMBL" id="KKN17456.1"/>
    </source>
</evidence>
<name>A0A0F9QWD9_9ZZZZ</name>